<organism evidence="1">
    <name type="scientific">Oikopleura dioica</name>
    <name type="common">Tunicate</name>
    <dbReference type="NCBI Taxonomy" id="34765"/>
    <lineage>
        <taxon>Eukaryota</taxon>
        <taxon>Metazoa</taxon>
        <taxon>Chordata</taxon>
        <taxon>Tunicata</taxon>
        <taxon>Appendicularia</taxon>
        <taxon>Copelata</taxon>
        <taxon>Oikopleuridae</taxon>
        <taxon>Oikopleura</taxon>
    </lineage>
</organism>
<dbReference type="OrthoDB" id="10408759at2759"/>
<name>E4X8V3_OIKDI</name>
<protein>
    <submittedName>
        <fullName evidence="1">Uncharacterized protein</fullName>
    </submittedName>
</protein>
<sequence>MFMWGVLYHFVFASCWITVQNSSKNSPAIAANCFWWFDFCVFAFEAIQMAGLTNTVQIKGITDQGAPTVK</sequence>
<reference evidence="1" key="1">
    <citation type="journal article" date="2010" name="Science">
        <title>Plasticity of animal genome architecture unmasked by rapid evolution of a pelagic tunicate.</title>
        <authorList>
            <person name="Denoeud F."/>
            <person name="Henriet S."/>
            <person name="Mungpakdee S."/>
            <person name="Aury J.M."/>
            <person name="Da Silva C."/>
            <person name="Brinkmann H."/>
            <person name="Mikhaleva J."/>
            <person name="Olsen L.C."/>
            <person name="Jubin C."/>
            <person name="Canestro C."/>
            <person name="Bouquet J.M."/>
            <person name="Danks G."/>
            <person name="Poulain J."/>
            <person name="Campsteijn C."/>
            <person name="Adamski M."/>
            <person name="Cross I."/>
            <person name="Yadetie F."/>
            <person name="Muffato M."/>
            <person name="Louis A."/>
            <person name="Butcher S."/>
            <person name="Tsagkogeorga G."/>
            <person name="Konrad A."/>
            <person name="Singh S."/>
            <person name="Jensen M.F."/>
            <person name="Cong E.H."/>
            <person name="Eikeseth-Otteraa H."/>
            <person name="Noel B."/>
            <person name="Anthouard V."/>
            <person name="Porcel B.M."/>
            <person name="Kachouri-Lafond R."/>
            <person name="Nishino A."/>
            <person name="Ugolini M."/>
            <person name="Chourrout P."/>
            <person name="Nishida H."/>
            <person name="Aasland R."/>
            <person name="Huzurbazar S."/>
            <person name="Westhof E."/>
            <person name="Delsuc F."/>
            <person name="Lehrach H."/>
            <person name="Reinhardt R."/>
            <person name="Weissenbach J."/>
            <person name="Roy S.W."/>
            <person name="Artiguenave F."/>
            <person name="Postlethwait J.H."/>
            <person name="Manak J.R."/>
            <person name="Thompson E.M."/>
            <person name="Jaillon O."/>
            <person name="Du Pasquier L."/>
            <person name="Boudinot P."/>
            <person name="Liberles D.A."/>
            <person name="Volff J.N."/>
            <person name="Philippe H."/>
            <person name="Lenhard B."/>
            <person name="Roest Crollius H."/>
            <person name="Wincker P."/>
            <person name="Chourrout D."/>
        </authorList>
    </citation>
    <scope>NUCLEOTIDE SEQUENCE [LARGE SCALE GENOMIC DNA]</scope>
</reference>
<accession>E4X8V3</accession>
<dbReference type="EMBL" id="FN653030">
    <property type="protein sequence ID" value="CBY19163.1"/>
    <property type="molecule type" value="Genomic_DNA"/>
</dbReference>
<dbReference type="AlphaFoldDB" id="E4X8V3"/>
<gene>
    <name evidence="1" type="ORF">GSOID_T00004586001</name>
</gene>
<evidence type="ECO:0000313" key="2">
    <source>
        <dbReference type="Proteomes" id="UP000001307"/>
    </source>
</evidence>
<evidence type="ECO:0000313" key="1">
    <source>
        <dbReference type="EMBL" id="CBY19163.1"/>
    </source>
</evidence>
<keyword evidence="2" id="KW-1185">Reference proteome</keyword>
<dbReference type="Proteomes" id="UP000001307">
    <property type="component" value="Unassembled WGS sequence"/>
</dbReference>
<proteinExistence type="predicted"/>
<dbReference type="InParanoid" id="E4X8V3"/>